<dbReference type="PANTHER" id="PTHR30036:SF7">
    <property type="entry name" value="ABC TRANSPORTER PERIPLASMIC-BINDING PROTEIN YPHF"/>
    <property type="match status" value="1"/>
</dbReference>
<dbReference type="InterPro" id="IPR050555">
    <property type="entry name" value="Bact_Solute-Bind_Prot2"/>
</dbReference>
<accession>A0A2L0EW59</accession>
<dbReference type="AlphaFoldDB" id="A0A2L0EW59"/>
<evidence type="ECO:0000313" key="5">
    <source>
        <dbReference type="Proteomes" id="UP000238348"/>
    </source>
</evidence>
<dbReference type="CDD" id="cd06314">
    <property type="entry name" value="PBP1_tmGBP"/>
    <property type="match status" value="1"/>
</dbReference>
<evidence type="ECO:0000256" key="1">
    <source>
        <dbReference type="ARBA" id="ARBA00004196"/>
    </source>
</evidence>
<dbReference type="GO" id="GO:0030246">
    <property type="term" value="F:carbohydrate binding"/>
    <property type="evidence" value="ECO:0007669"/>
    <property type="project" value="TreeGrafter"/>
</dbReference>
<dbReference type="PROSITE" id="PS51257">
    <property type="entry name" value="PROKAR_LIPOPROTEIN"/>
    <property type="match status" value="1"/>
</dbReference>
<comment type="similarity">
    <text evidence="2">Belongs to the bacterial solute-binding protein 2 family.</text>
</comment>
<dbReference type="GO" id="GO:0030288">
    <property type="term" value="C:outer membrane-bounded periplasmic space"/>
    <property type="evidence" value="ECO:0007669"/>
    <property type="project" value="TreeGrafter"/>
</dbReference>
<organism evidence="4 5">
    <name type="scientific">Sorangium cellulosum</name>
    <name type="common">Polyangium cellulosum</name>
    <dbReference type="NCBI Taxonomy" id="56"/>
    <lineage>
        <taxon>Bacteria</taxon>
        <taxon>Pseudomonadati</taxon>
        <taxon>Myxococcota</taxon>
        <taxon>Polyangia</taxon>
        <taxon>Polyangiales</taxon>
        <taxon>Polyangiaceae</taxon>
        <taxon>Sorangium</taxon>
    </lineage>
</organism>
<reference evidence="4 5" key="1">
    <citation type="submission" date="2015-09" db="EMBL/GenBank/DDBJ databases">
        <title>Sorangium comparison.</title>
        <authorList>
            <person name="Zaburannyi N."/>
            <person name="Bunk B."/>
            <person name="Overmann J."/>
            <person name="Mueller R."/>
        </authorList>
    </citation>
    <scope>NUCLEOTIDE SEQUENCE [LARGE SCALE GENOMIC DNA]</scope>
    <source>
        <strain evidence="4 5">So ce26</strain>
    </source>
</reference>
<comment type="subcellular location">
    <subcellularLocation>
        <location evidence="1">Cell envelope</location>
    </subcellularLocation>
</comment>
<name>A0A2L0EW59_SORCE</name>
<dbReference type="InterPro" id="IPR028082">
    <property type="entry name" value="Peripla_BP_I"/>
</dbReference>
<dbReference type="OrthoDB" id="569491at2"/>
<dbReference type="Proteomes" id="UP000238348">
    <property type="component" value="Chromosome"/>
</dbReference>
<proteinExistence type="inferred from homology"/>
<dbReference type="SUPFAM" id="SSF53822">
    <property type="entry name" value="Periplasmic binding protein-like I"/>
    <property type="match status" value="1"/>
</dbReference>
<dbReference type="PANTHER" id="PTHR30036">
    <property type="entry name" value="D-XYLOSE-BINDING PERIPLASMIC PROTEIN"/>
    <property type="match status" value="1"/>
</dbReference>
<protein>
    <submittedName>
        <fullName evidence="4">Sugar ABC transporter substrate-binding protein</fullName>
    </submittedName>
</protein>
<sequence length="350" mass="36952">MLESIGRRFIVGICVAAGLAALGCEGGGAAPAAGPAAGPAPGAKPKLAYITNGVAPFWTIAEKGVRDGAKEYNADVSVVMPGDVNDQMRRVEDLLIRGVDGIAISPIDAENQVPLLNKAAAKTKLITQDSDAPKSDRLVYIGIDNYVAGRMAGQLVKEAIPAGGKVAIFVGRIEGDNARKRRQGVLDELLGREDTSAGMDPMGQEIKGQKYTIVATLTDQIDAAKAKSNAEDMMLAHADLVGLIGLNAYHTPALLEALKQAGKMGKVQVVGFDEQDATLQAIKDGETVGTVVQNPYMYGKESVRVLAAIVRGDTSVVPENKFIAVPVRTIRKDNLEPFWADLKKHAAVSE</sequence>
<gene>
    <name evidence="4" type="primary">malE</name>
    <name evidence="4" type="ORF">SOCE26_049610</name>
</gene>
<evidence type="ECO:0000256" key="2">
    <source>
        <dbReference type="ARBA" id="ARBA00007639"/>
    </source>
</evidence>
<dbReference type="RefSeq" id="WP_104982180.1">
    <property type="nucleotide sequence ID" value="NZ_CP012673.1"/>
</dbReference>
<feature type="domain" description="Periplasmic binding protein" evidence="3">
    <location>
        <begin position="55"/>
        <end position="313"/>
    </location>
</feature>
<evidence type="ECO:0000313" key="4">
    <source>
        <dbReference type="EMBL" id="AUX43512.1"/>
    </source>
</evidence>
<dbReference type="Pfam" id="PF13407">
    <property type="entry name" value="Peripla_BP_4"/>
    <property type="match status" value="1"/>
</dbReference>
<evidence type="ECO:0000259" key="3">
    <source>
        <dbReference type="Pfam" id="PF13407"/>
    </source>
</evidence>
<dbReference type="Gene3D" id="3.40.50.2300">
    <property type="match status" value="2"/>
</dbReference>
<dbReference type="EMBL" id="CP012673">
    <property type="protein sequence ID" value="AUX43512.1"/>
    <property type="molecule type" value="Genomic_DNA"/>
</dbReference>
<dbReference type="InterPro" id="IPR025997">
    <property type="entry name" value="SBP_2_dom"/>
</dbReference>